<dbReference type="InterPro" id="IPR021774">
    <property type="entry name" value="CUPID"/>
</dbReference>
<dbReference type="PANTHER" id="PTHR46079">
    <property type="entry name" value="FERM DOMAIN-CONTAINING PROTEIN 4"/>
    <property type="match status" value="1"/>
</dbReference>
<evidence type="ECO:0000256" key="3">
    <source>
        <dbReference type="ARBA" id="ARBA00023054"/>
    </source>
</evidence>
<comment type="caution">
    <text evidence="6">The sequence shown here is derived from an EMBL/GenBank/DDBJ whole genome shotgun (WGS) entry which is preliminary data.</text>
</comment>
<evidence type="ECO:0000256" key="1">
    <source>
        <dbReference type="ARBA" id="ARBA00004496"/>
    </source>
</evidence>
<organism evidence="6 7">
    <name type="scientific">Aromia moschata</name>
    <dbReference type="NCBI Taxonomy" id="1265417"/>
    <lineage>
        <taxon>Eukaryota</taxon>
        <taxon>Metazoa</taxon>
        <taxon>Ecdysozoa</taxon>
        <taxon>Arthropoda</taxon>
        <taxon>Hexapoda</taxon>
        <taxon>Insecta</taxon>
        <taxon>Pterygota</taxon>
        <taxon>Neoptera</taxon>
        <taxon>Endopterygota</taxon>
        <taxon>Coleoptera</taxon>
        <taxon>Polyphaga</taxon>
        <taxon>Cucujiformia</taxon>
        <taxon>Chrysomeloidea</taxon>
        <taxon>Cerambycidae</taxon>
        <taxon>Cerambycinae</taxon>
        <taxon>Callichromatini</taxon>
        <taxon>Aromia</taxon>
    </lineage>
</organism>
<keyword evidence="2" id="KW-0963">Cytoplasm</keyword>
<accession>A0AAV8YUX3</accession>
<evidence type="ECO:0000313" key="7">
    <source>
        <dbReference type="Proteomes" id="UP001162162"/>
    </source>
</evidence>
<dbReference type="PANTHER" id="PTHR46079:SF2">
    <property type="entry name" value="FERM DOMAIN-CONTAINING PROTEIN"/>
    <property type="match status" value="1"/>
</dbReference>
<feature type="domain" description="Cytohesin Ubiquitin Protein Inducing" evidence="5">
    <location>
        <begin position="8"/>
        <end position="47"/>
    </location>
</feature>
<dbReference type="GO" id="GO:0005737">
    <property type="term" value="C:cytoplasm"/>
    <property type="evidence" value="ECO:0007669"/>
    <property type="project" value="UniProtKB-SubCell"/>
</dbReference>
<dbReference type="Pfam" id="PF11819">
    <property type="entry name" value="CUPID"/>
    <property type="match status" value="1"/>
</dbReference>
<sequence length="238" mass="27725">MGASNVNTARLTVLQERKKQIEETLAKRNQELRQLCIQEAELTGVTPPRDASRARLHANLAEAALGLANEQNMSKTVKRQHRAEYQKTQESMYRLTGKTRFIKRKSASEHKQKKKPRVPEQVDYNISISTNFNEAFVKSDLRYSMRSVKHNLASASEASSDQRYLHTVRYPYRNSEISYIDNPNVRQEEFLNTGFYRLSLNGYNKYMERRENISNMYPSTSYPIQALFCITYHVVQCK</sequence>
<keyword evidence="3 4" id="KW-0175">Coiled coil</keyword>
<evidence type="ECO:0000259" key="5">
    <source>
        <dbReference type="Pfam" id="PF11819"/>
    </source>
</evidence>
<evidence type="ECO:0000256" key="4">
    <source>
        <dbReference type="SAM" id="Coils"/>
    </source>
</evidence>
<dbReference type="EMBL" id="JAPWTK010000038">
    <property type="protein sequence ID" value="KAJ8955441.1"/>
    <property type="molecule type" value="Genomic_DNA"/>
</dbReference>
<dbReference type="Proteomes" id="UP001162162">
    <property type="component" value="Unassembled WGS sequence"/>
</dbReference>
<gene>
    <name evidence="6" type="ORF">NQ318_003540</name>
</gene>
<name>A0AAV8YUX3_9CUCU</name>
<keyword evidence="7" id="KW-1185">Reference proteome</keyword>
<dbReference type="GO" id="GO:0090162">
    <property type="term" value="P:establishment of epithelial cell polarity"/>
    <property type="evidence" value="ECO:0007669"/>
    <property type="project" value="InterPro"/>
</dbReference>
<dbReference type="AlphaFoldDB" id="A0AAV8YUX3"/>
<comment type="subcellular location">
    <subcellularLocation>
        <location evidence="1">Cytoplasm</location>
    </subcellularLocation>
</comment>
<dbReference type="InterPro" id="IPR047176">
    <property type="entry name" value="FRMD4A/B"/>
</dbReference>
<feature type="coiled-coil region" evidence="4">
    <location>
        <begin position="11"/>
        <end position="38"/>
    </location>
</feature>
<protein>
    <recommendedName>
        <fullName evidence="5">Cytohesin Ubiquitin Protein Inducing domain-containing protein</fullName>
    </recommendedName>
</protein>
<evidence type="ECO:0000256" key="2">
    <source>
        <dbReference type="ARBA" id="ARBA00022490"/>
    </source>
</evidence>
<evidence type="ECO:0000313" key="6">
    <source>
        <dbReference type="EMBL" id="KAJ8955441.1"/>
    </source>
</evidence>
<proteinExistence type="predicted"/>
<reference evidence="6" key="1">
    <citation type="journal article" date="2023" name="Insect Mol. Biol.">
        <title>Genome sequencing provides insights into the evolution of gene families encoding plant cell wall-degrading enzymes in longhorned beetles.</title>
        <authorList>
            <person name="Shin N.R."/>
            <person name="Okamura Y."/>
            <person name="Kirsch R."/>
            <person name="Pauchet Y."/>
        </authorList>
    </citation>
    <scope>NUCLEOTIDE SEQUENCE</scope>
    <source>
        <strain evidence="6">AMC_N1</strain>
    </source>
</reference>